<dbReference type="GO" id="GO:0008270">
    <property type="term" value="F:zinc ion binding"/>
    <property type="evidence" value="ECO:0007669"/>
    <property type="project" value="UniProtKB-UniRule"/>
</dbReference>
<comment type="function">
    <text evidence="1">Putative transcription activator involved in regulating light control of development.</text>
</comment>
<evidence type="ECO:0000256" key="1">
    <source>
        <dbReference type="RuleBase" id="RU367018"/>
    </source>
</evidence>
<accession>A0A834LQB9</accession>
<evidence type="ECO:0000313" key="4">
    <source>
        <dbReference type="Proteomes" id="UP000626092"/>
    </source>
</evidence>
<name>A0A834LQB9_RHOSS</name>
<feature type="region of interest" description="Disordered" evidence="2">
    <location>
        <begin position="336"/>
        <end position="380"/>
    </location>
</feature>
<dbReference type="EMBL" id="WJXA01000004">
    <property type="protein sequence ID" value="KAF7146141.1"/>
    <property type="molecule type" value="Genomic_DNA"/>
</dbReference>
<evidence type="ECO:0000313" key="3">
    <source>
        <dbReference type="EMBL" id="KAF7146141.1"/>
    </source>
</evidence>
<dbReference type="Proteomes" id="UP000626092">
    <property type="component" value="Unassembled WGS sequence"/>
</dbReference>
<keyword evidence="1" id="KW-0479">Metal-binding</keyword>
<evidence type="ECO:0000256" key="2">
    <source>
        <dbReference type="SAM" id="MobiDB-lite"/>
    </source>
</evidence>
<comment type="subcellular location">
    <subcellularLocation>
        <location evidence="1">Nucleus</location>
    </subcellularLocation>
</comment>
<dbReference type="GO" id="GO:0005634">
    <property type="term" value="C:nucleus"/>
    <property type="evidence" value="ECO:0007669"/>
    <property type="project" value="UniProtKB-SubCell"/>
</dbReference>
<protein>
    <recommendedName>
        <fullName evidence="1">Protein FAR1-RELATED SEQUENCE</fullName>
    </recommendedName>
</protein>
<dbReference type="GO" id="GO:0006355">
    <property type="term" value="P:regulation of DNA-templated transcription"/>
    <property type="evidence" value="ECO:0007669"/>
    <property type="project" value="UniProtKB-UniRule"/>
</dbReference>
<dbReference type="AlphaFoldDB" id="A0A834LQB9"/>
<comment type="caution">
    <text evidence="3">The sequence shown here is derived from an EMBL/GenBank/DDBJ whole genome shotgun (WGS) entry which is preliminary data.</text>
</comment>
<keyword evidence="1" id="KW-0863">Zinc-finger</keyword>
<keyword evidence="1" id="KW-0539">Nucleus</keyword>
<proteinExistence type="inferred from homology"/>
<reference evidence="3" key="1">
    <citation type="submission" date="2019-11" db="EMBL/GenBank/DDBJ databases">
        <authorList>
            <person name="Liu Y."/>
            <person name="Hou J."/>
            <person name="Li T.-Q."/>
            <person name="Guan C.-H."/>
            <person name="Wu X."/>
            <person name="Wu H.-Z."/>
            <person name="Ling F."/>
            <person name="Zhang R."/>
            <person name="Shi X.-G."/>
            <person name="Ren J.-P."/>
            <person name="Chen E.-F."/>
            <person name="Sun J.-M."/>
        </authorList>
    </citation>
    <scope>NUCLEOTIDE SEQUENCE</scope>
    <source>
        <strain evidence="3">Adult_tree_wgs_1</strain>
        <tissue evidence="3">Leaves</tissue>
    </source>
</reference>
<gene>
    <name evidence="3" type="ORF">RHSIM_Rhsim04G0143000</name>
</gene>
<keyword evidence="1" id="KW-0862">Zinc</keyword>
<dbReference type="InterPro" id="IPR031052">
    <property type="entry name" value="FHY3/FAR1"/>
</dbReference>
<sequence length="490" mass="56585">MGNKALKTVFTNQDHAMANAVKVFPNTCHPLCTWHISKNATQQIAHLYAQKGFKDKLIYLMKYCELEEEFESTWKEMINEWGISENIWLKRLYELRQKWSPAFSKTMTFIEFVHHYDDNITNMREEENEDDYNSSHGKPLLFLPQHEILKHASEWYTTRIFNMFQDEFKNCLMYKVVGSTRIGMQNMYKLRRRGSNREHVVQFDPFELTVLCDRFKFESMGLLCRHALFALNSIAEVHKIPERYILKRWTTGAKKGVAVEGKPSQNSEKSSMNLRLRNLMRRALKVMSLGAENDEKEGVAYKHLNLAEEEMHNLDNIKNMRGSCDLQQIDEDDEITGSTGGIQVLDPTPKWPKGATYGRQNGPLEKRRRKNSKETGTSASGFHAIGGPTISYFNNQSSSSADKGLRILEMDKDYCGWNVKFLVDLRPLIAKFPEIENKSCFQKYNFIVLCVKKGGNEKDFALVLAIPGKIVSYNPKSKTWDVLHALAPCM</sequence>
<keyword evidence="4" id="KW-1185">Reference proteome</keyword>
<comment type="similarity">
    <text evidence="1">Belongs to the FHY3/FAR1 family.</text>
</comment>
<dbReference type="OrthoDB" id="751756at2759"/>
<dbReference type="PANTHER" id="PTHR31669:SF303">
    <property type="entry name" value="PROTEIN FAR1-RELATED SEQUENCE"/>
    <property type="match status" value="1"/>
</dbReference>
<dbReference type="PANTHER" id="PTHR31669">
    <property type="entry name" value="PROTEIN FAR1-RELATED SEQUENCE 10-RELATED"/>
    <property type="match status" value="1"/>
</dbReference>
<organism evidence="3 4">
    <name type="scientific">Rhododendron simsii</name>
    <name type="common">Sims's rhododendron</name>
    <dbReference type="NCBI Taxonomy" id="118357"/>
    <lineage>
        <taxon>Eukaryota</taxon>
        <taxon>Viridiplantae</taxon>
        <taxon>Streptophyta</taxon>
        <taxon>Embryophyta</taxon>
        <taxon>Tracheophyta</taxon>
        <taxon>Spermatophyta</taxon>
        <taxon>Magnoliopsida</taxon>
        <taxon>eudicotyledons</taxon>
        <taxon>Gunneridae</taxon>
        <taxon>Pentapetalae</taxon>
        <taxon>asterids</taxon>
        <taxon>Ericales</taxon>
        <taxon>Ericaceae</taxon>
        <taxon>Ericoideae</taxon>
        <taxon>Rhodoreae</taxon>
        <taxon>Rhododendron</taxon>
    </lineage>
</organism>